<proteinExistence type="predicted"/>
<dbReference type="Gene3D" id="1.20.58.1460">
    <property type="match status" value="1"/>
</dbReference>
<dbReference type="AlphaFoldDB" id="A0A427T9C3"/>
<feature type="domain" description="Transcriptional repressor PaaX-like N-terminal" evidence="1">
    <location>
        <begin position="44"/>
        <end position="111"/>
    </location>
</feature>
<dbReference type="PANTHER" id="PTHR30319:SF1">
    <property type="entry name" value="TRANSCRIPTIONAL REPRESSOR PAAX"/>
    <property type="match status" value="1"/>
</dbReference>
<evidence type="ECO:0000259" key="1">
    <source>
        <dbReference type="Pfam" id="PF07848"/>
    </source>
</evidence>
<dbReference type="Pfam" id="PF07848">
    <property type="entry name" value="PaaX"/>
    <property type="match status" value="1"/>
</dbReference>
<dbReference type="EMBL" id="RSEC01000046">
    <property type="protein sequence ID" value="RSD17339.1"/>
    <property type="molecule type" value="Genomic_DNA"/>
</dbReference>
<dbReference type="Pfam" id="PF20803">
    <property type="entry name" value="PaaX_M"/>
    <property type="match status" value="1"/>
</dbReference>
<name>A0A427T9C3_9PSEU</name>
<organism evidence="4 5">
    <name type="scientific">Amycolatopsis eburnea</name>
    <dbReference type="NCBI Taxonomy" id="2267691"/>
    <lineage>
        <taxon>Bacteria</taxon>
        <taxon>Bacillati</taxon>
        <taxon>Actinomycetota</taxon>
        <taxon>Actinomycetes</taxon>
        <taxon>Pseudonocardiales</taxon>
        <taxon>Pseudonocardiaceae</taxon>
        <taxon>Amycolatopsis</taxon>
    </lineage>
</organism>
<dbReference type="InterPro" id="IPR011965">
    <property type="entry name" value="PaaX_trns_reg"/>
</dbReference>
<keyword evidence="5" id="KW-1185">Reference proteome</keyword>
<reference evidence="4 5" key="1">
    <citation type="submission" date="2018-12" db="EMBL/GenBank/DDBJ databases">
        <title>Amycolatopsis eburnea sp. nov. actinomycete associate with arbuscular mycorrhiza fungal spore.</title>
        <authorList>
            <person name="Lumyong S."/>
            <person name="Chaiya L."/>
        </authorList>
    </citation>
    <scope>NUCLEOTIDE SEQUENCE [LARGE SCALE GENOMIC DNA]</scope>
    <source>
        <strain evidence="4 5">GLM-1</strain>
    </source>
</reference>
<evidence type="ECO:0000313" key="5">
    <source>
        <dbReference type="Proteomes" id="UP000267081"/>
    </source>
</evidence>
<accession>A0A427T9C3</accession>
<dbReference type="Proteomes" id="UP000267081">
    <property type="component" value="Unassembled WGS sequence"/>
</dbReference>
<dbReference type="GO" id="GO:0006351">
    <property type="term" value="P:DNA-templated transcription"/>
    <property type="evidence" value="ECO:0007669"/>
    <property type="project" value="InterPro"/>
</dbReference>
<gene>
    <name evidence="4" type="ORF">EIY87_21290</name>
</gene>
<sequence>MKHIDDCGQYCAQHRLAYAGAVTTVADHETEQGDDLSPGGTPRPQALLLAFLGAHVLGHDVQVATASVLEVLGRAGVSEHAARSTLSRMARRDLLRRTRRGRNVYIGLTGRSRAILLDGAHRIWHLGAVDHEWDGTWTLLGFSMPESWQRQRHVLRSRLLWAGFGSLQSGLWIAPSTVDTAPLLDGLGTDGHVKVFQARALPPTEVAEIVQEAWDLERIASHYRGFLDRWGDPGEAAAQAPDSLARHLRLEADWLQTIRTDPRLPRDLLPSGWPAEPAQDLFRGASTELKRAARDIAGGILDTIPDEPAGQDG</sequence>
<dbReference type="Gene3D" id="1.10.10.10">
    <property type="entry name" value="Winged helix-like DNA-binding domain superfamily/Winged helix DNA-binding domain"/>
    <property type="match status" value="1"/>
</dbReference>
<comment type="caution">
    <text evidence="4">The sequence shown here is derived from an EMBL/GenBank/DDBJ whole genome shotgun (WGS) entry which is preliminary data.</text>
</comment>
<dbReference type="InterPro" id="IPR036388">
    <property type="entry name" value="WH-like_DNA-bd_sf"/>
</dbReference>
<evidence type="ECO:0000313" key="4">
    <source>
        <dbReference type="EMBL" id="RSD17339.1"/>
    </source>
</evidence>
<dbReference type="InterPro" id="IPR048846">
    <property type="entry name" value="PaaX-like_central"/>
</dbReference>
<feature type="domain" description="Transcriptional repressor PaaX-like central Cas2-like" evidence="3">
    <location>
        <begin position="131"/>
        <end position="210"/>
    </location>
</feature>
<evidence type="ECO:0000259" key="2">
    <source>
        <dbReference type="Pfam" id="PF08223"/>
    </source>
</evidence>
<evidence type="ECO:0000259" key="3">
    <source>
        <dbReference type="Pfam" id="PF20803"/>
    </source>
</evidence>
<dbReference type="PANTHER" id="PTHR30319">
    <property type="entry name" value="PHENYLACETIC ACID REGULATOR-RELATED TRANSCRIPTIONAL REPRESSOR"/>
    <property type="match status" value="1"/>
</dbReference>
<dbReference type="InterPro" id="IPR013225">
    <property type="entry name" value="PaaX_C"/>
</dbReference>
<dbReference type="Pfam" id="PF08223">
    <property type="entry name" value="PaaX_C"/>
    <property type="match status" value="1"/>
</dbReference>
<dbReference type="PIRSF" id="PIRSF020623">
    <property type="entry name" value="PaaX"/>
    <property type="match status" value="1"/>
</dbReference>
<dbReference type="InterPro" id="IPR012906">
    <property type="entry name" value="PaaX-like_N"/>
</dbReference>
<protein>
    <submittedName>
        <fullName evidence="4">PaaX family transcriptional regulator</fullName>
    </submittedName>
</protein>
<feature type="domain" description="Transcriptional repressor PaaX-like C-terminal" evidence="2">
    <location>
        <begin position="214"/>
        <end position="296"/>
    </location>
</feature>
<dbReference type="Gene3D" id="3.30.70.2650">
    <property type="match status" value="1"/>
</dbReference>
<dbReference type="OrthoDB" id="2270427at2"/>